<evidence type="ECO:0000256" key="1">
    <source>
        <dbReference type="SAM" id="MobiDB-lite"/>
    </source>
</evidence>
<evidence type="ECO:0000313" key="2">
    <source>
        <dbReference type="EMBL" id="KAL1794433.1"/>
    </source>
</evidence>
<dbReference type="EMBL" id="JBHGVX010000007">
    <property type="protein sequence ID" value="KAL1794433.1"/>
    <property type="molecule type" value="Genomic_DNA"/>
</dbReference>
<organism evidence="2 3">
    <name type="scientific">Alternaria dauci</name>
    <dbReference type="NCBI Taxonomy" id="48095"/>
    <lineage>
        <taxon>Eukaryota</taxon>
        <taxon>Fungi</taxon>
        <taxon>Dikarya</taxon>
        <taxon>Ascomycota</taxon>
        <taxon>Pezizomycotina</taxon>
        <taxon>Dothideomycetes</taxon>
        <taxon>Pleosporomycetidae</taxon>
        <taxon>Pleosporales</taxon>
        <taxon>Pleosporineae</taxon>
        <taxon>Pleosporaceae</taxon>
        <taxon>Alternaria</taxon>
        <taxon>Alternaria sect. Porri</taxon>
    </lineage>
</organism>
<keyword evidence="3" id="KW-1185">Reference proteome</keyword>
<accession>A0ABR3UD57</accession>
<evidence type="ECO:0000313" key="3">
    <source>
        <dbReference type="Proteomes" id="UP001578633"/>
    </source>
</evidence>
<dbReference type="GeneID" id="96088176"/>
<dbReference type="Proteomes" id="UP001578633">
    <property type="component" value="Chromosome 7"/>
</dbReference>
<name>A0ABR3UD57_9PLEO</name>
<reference evidence="2 3" key="1">
    <citation type="submission" date="2024-09" db="EMBL/GenBank/DDBJ databases">
        <title>T2T genomes of carrot and Alternaria dauci and their utility for understanding host-pathogen interaction during carrot leaf blight disease.</title>
        <authorList>
            <person name="Liu W."/>
            <person name="Xu S."/>
            <person name="Ou C."/>
            <person name="Liu X."/>
            <person name="Zhuang F."/>
            <person name="Deng X.W."/>
        </authorList>
    </citation>
    <scope>NUCLEOTIDE SEQUENCE [LARGE SCALE GENOMIC DNA]</scope>
    <source>
        <strain evidence="2 3">A2016</strain>
    </source>
</reference>
<dbReference type="RefSeq" id="XP_069305017.1">
    <property type="nucleotide sequence ID" value="XM_069454046.1"/>
</dbReference>
<feature type="region of interest" description="Disordered" evidence="1">
    <location>
        <begin position="55"/>
        <end position="76"/>
    </location>
</feature>
<proteinExistence type="predicted"/>
<sequence>MRLRFARLLNAHTNVKSILLDDHELRQLFTHVAITACYIAFCCHIATARVGLRTKNGRSESGSMEARACGGDRREL</sequence>
<protein>
    <submittedName>
        <fullName evidence="2">Uncharacterized protein</fullName>
    </submittedName>
</protein>
<comment type="caution">
    <text evidence="2">The sequence shown here is derived from an EMBL/GenBank/DDBJ whole genome shotgun (WGS) entry which is preliminary data.</text>
</comment>
<gene>
    <name evidence="2" type="ORF">ACET3X_007854</name>
</gene>